<reference evidence="1 2" key="1">
    <citation type="journal article" date="2017" name="Front. Microbiol.">
        <title>New Insights into the Diversity of the Genus Faecalibacterium.</title>
        <authorList>
            <person name="Benevides L."/>
            <person name="Burman S."/>
            <person name="Martin R."/>
            <person name="Robert V."/>
            <person name="Thomas M."/>
            <person name="Miquel S."/>
            <person name="Chain F."/>
            <person name="Sokol H."/>
            <person name="Bermudez-Humaran L.G."/>
            <person name="Morrison M."/>
            <person name="Langella P."/>
            <person name="Azevedo V.A."/>
            <person name="Chatel J.M."/>
            <person name="Soares S."/>
        </authorList>
    </citation>
    <scope>NUCLEOTIDE SEQUENCE [LARGE SCALE GENOMIC DNA]</scope>
    <source>
        <strain evidence="1 2">CNCM I 4575</strain>
    </source>
</reference>
<dbReference type="Proteomes" id="UP000220005">
    <property type="component" value="Unassembled WGS sequence"/>
</dbReference>
<dbReference type="AlphaFoldDB" id="A0A2A7AP55"/>
<evidence type="ECO:0000313" key="2">
    <source>
        <dbReference type="Proteomes" id="UP000220005"/>
    </source>
</evidence>
<organism evidence="1 2">
    <name type="scientific">Faecalibacterium prausnitzii</name>
    <dbReference type="NCBI Taxonomy" id="853"/>
    <lineage>
        <taxon>Bacteria</taxon>
        <taxon>Bacillati</taxon>
        <taxon>Bacillota</taxon>
        <taxon>Clostridia</taxon>
        <taxon>Eubacteriales</taxon>
        <taxon>Oscillospiraceae</taxon>
        <taxon>Faecalibacterium</taxon>
    </lineage>
</organism>
<gene>
    <name evidence="1" type="ORF">CGS58_09905</name>
</gene>
<name>A0A2A7AP55_9FIRM</name>
<dbReference type="SUPFAM" id="SSF51306">
    <property type="entry name" value="LexA/Signal peptidase"/>
    <property type="match status" value="1"/>
</dbReference>
<dbReference type="EMBL" id="NMTY01000024">
    <property type="protein sequence ID" value="PDX80808.1"/>
    <property type="molecule type" value="Genomic_DNA"/>
</dbReference>
<evidence type="ECO:0008006" key="3">
    <source>
        <dbReference type="Google" id="ProtNLM"/>
    </source>
</evidence>
<dbReference type="InterPro" id="IPR036286">
    <property type="entry name" value="LexA/Signal_pep-like_sf"/>
</dbReference>
<proteinExistence type="predicted"/>
<protein>
    <recommendedName>
        <fullName evidence="3">Signal peptidase I</fullName>
    </recommendedName>
</protein>
<comment type="caution">
    <text evidence="1">The sequence shown here is derived from an EMBL/GenBank/DDBJ whole genome shotgun (WGS) entry which is preliminary data.</text>
</comment>
<sequence>MEESLAKNGFLIYRIRGVSMQPMLRQGRDLFTVVPKGSERCKKYDVVLYRRPSDPYVLHRIIEVRPDSYVILGDNCIAKEYGIRDEDILGVLTSFQHNGHTVSVSDWRYRLYSRGWVFFQPVRIFCKRVKGKLHQ</sequence>
<accession>A0A2A7AP55</accession>
<dbReference type="CDD" id="cd06462">
    <property type="entry name" value="Peptidase_S24_S26"/>
    <property type="match status" value="1"/>
</dbReference>
<evidence type="ECO:0000313" key="1">
    <source>
        <dbReference type="EMBL" id="PDX80808.1"/>
    </source>
</evidence>